<dbReference type="Gene3D" id="3.40.50.300">
    <property type="entry name" value="P-loop containing nucleotide triphosphate hydrolases"/>
    <property type="match status" value="1"/>
</dbReference>
<dbReference type="InterPro" id="IPR027417">
    <property type="entry name" value="P-loop_NTPase"/>
</dbReference>
<dbReference type="SUPFAM" id="SSF46689">
    <property type="entry name" value="Homeodomain-like"/>
    <property type="match status" value="1"/>
</dbReference>
<dbReference type="GO" id="GO:0005524">
    <property type="term" value="F:ATP binding"/>
    <property type="evidence" value="ECO:0007669"/>
    <property type="project" value="UniProtKB-KW"/>
</dbReference>
<dbReference type="PRINTS" id="PR01590">
    <property type="entry name" value="HTHFIS"/>
</dbReference>
<dbReference type="GO" id="GO:0043565">
    <property type="term" value="F:sequence-specific DNA binding"/>
    <property type="evidence" value="ECO:0007669"/>
    <property type="project" value="InterPro"/>
</dbReference>
<evidence type="ECO:0000256" key="2">
    <source>
        <dbReference type="ARBA" id="ARBA00022840"/>
    </source>
</evidence>
<dbReference type="SUPFAM" id="SSF52540">
    <property type="entry name" value="P-loop containing nucleoside triphosphate hydrolases"/>
    <property type="match status" value="1"/>
</dbReference>
<evidence type="ECO:0000313" key="7">
    <source>
        <dbReference type="EMBL" id="EAV42461.1"/>
    </source>
</evidence>
<dbReference type="Gene3D" id="1.10.8.60">
    <property type="match status" value="1"/>
</dbReference>
<dbReference type="InterPro" id="IPR029016">
    <property type="entry name" value="GAF-like_dom_sf"/>
</dbReference>
<dbReference type="Proteomes" id="UP000004848">
    <property type="component" value="Unassembled WGS sequence"/>
</dbReference>
<proteinExistence type="predicted"/>
<dbReference type="PROSITE" id="PS50045">
    <property type="entry name" value="SIGMA54_INTERACT_4"/>
    <property type="match status" value="1"/>
</dbReference>
<dbReference type="PROSITE" id="PS00675">
    <property type="entry name" value="SIGMA54_INTERACT_1"/>
    <property type="match status" value="1"/>
</dbReference>
<dbReference type="CDD" id="cd00009">
    <property type="entry name" value="AAA"/>
    <property type="match status" value="1"/>
</dbReference>
<dbReference type="Pfam" id="PF02954">
    <property type="entry name" value="HTH_8"/>
    <property type="match status" value="1"/>
</dbReference>
<gene>
    <name evidence="7" type="ORF">SIAM614_27877</name>
</gene>
<evidence type="ECO:0000256" key="5">
    <source>
        <dbReference type="ARBA" id="ARBA00023163"/>
    </source>
</evidence>
<keyword evidence="4" id="KW-0805">Transcription regulation</keyword>
<keyword evidence="2" id="KW-0067">ATP-binding</keyword>
<dbReference type="eggNOG" id="COG3284">
    <property type="taxonomic scope" value="Bacteria"/>
</dbReference>
<evidence type="ECO:0000256" key="1">
    <source>
        <dbReference type="ARBA" id="ARBA00022741"/>
    </source>
</evidence>
<dbReference type="GO" id="GO:0006355">
    <property type="term" value="P:regulation of DNA-templated transcription"/>
    <property type="evidence" value="ECO:0007669"/>
    <property type="project" value="InterPro"/>
</dbReference>
<dbReference type="EMBL" id="AAUW01000014">
    <property type="protein sequence ID" value="EAV42461.1"/>
    <property type="molecule type" value="Genomic_DNA"/>
</dbReference>
<dbReference type="Gene3D" id="1.10.10.60">
    <property type="entry name" value="Homeodomain-like"/>
    <property type="match status" value="1"/>
</dbReference>
<dbReference type="PANTHER" id="PTHR32071:SF122">
    <property type="entry name" value="SIGMA FACTOR"/>
    <property type="match status" value="1"/>
</dbReference>
<keyword evidence="5" id="KW-0804">Transcription</keyword>
<dbReference type="InterPro" id="IPR025944">
    <property type="entry name" value="Sigma_54_int_dom_CS"/>
</dbReference>
<dbReference type="InterPro" id="IPR025662">
    <property type="entry name" value="Sigma_54_int_dom_ATP-bd_1"/>
</dbReference>
<dbReference type="Pfam" id="PF25601">
    <property type="entry name" value="AAA_lid_14"/>
    <property type="match status" value="1"/>
</dbReference>
<reference evidence="7 8" key="1">
    <citation type="submission" date="2006-05" db="EMBL/GenBank/DDBJ databases">
        <authorList>
            <person name="King G."/>
            <person name="Ferriera S."/>
            <person name="Johnson J."/>
            <person name="Kravitz S."/>
            <person name="Beeson K."/>
            <person name="Sutton G."/>
            <person name="Rogers Y.-H."/>
            <person name="Friedman R."/>
            <person name="Frazier M."/>
            <person name="Venter J.C."/>
        </authorList>
    </citation>
    <scope>NUCLEOTIDE SEQUENCE [LARGE SCALE GENOMIC DNA]</scope>
    <source>
        <strain evidence="8">ATCC 25650 / DSM 13394 / JCM 20685 / NBRC 16684 / NCIMB 2208 / IAM 12614 / B1</strain>
    </source>
</reference>
<name>A0NXD4_ROSAI</name>
<dbReference type="SUPFAM" id="SSF55781">
    <property type="entry name" value="GAF domain-like"/>
    <property type="match status" value="1"/>
</dbReference>
<accession>A0NXD4</accession>
<sequence>MSREDGMRDLEHVSEIDRVLKGYETGRDGLVSESWRRCVQTYGMDPARPEPAHIVTEQQLREHQEQSERLIATARSGLRTLFKQVAGQNYVLLLADAKGVCVDFFGDPRFEDDLRQAGLYLGSDWSEDLAGTCGVGSCIVTGEAVTIHQSDHFGLSHTPLSCTAAPIYDTCGKLAAVLDISLLRSPSPKSSQNLAMNLVKASTRRVEMANLMATTRKEWVLRFSTSPEFLEVDPEAAIALDDSGRITGMTHGALACLAPSGSADLIGSRIDSYLDLDVDDLPSLMRGRPAEDRVLRRRDGGGLYGHAIAPQAARMARTPASGALPTPLRGICGQDTALLQVVSKVARLAPTQVPILLSGETGTGKEYLARAIHVLGPADRPFHALCCSALKPEKVGALFDAAAGTLFLRGIEDLDKAGQAALLALLEHRNDLRVVATTRQDPAGSTGIRALRPELYFRVAGSVLRIPPLRHRQDFDWLVDRLLRRSPRDLRLSPAARAELGGRHWPGNIRELATLLDVATALAETDVIDLPDLPPATLSGRVETDPKQDLEALLDACGWNMSQAARRLGVNRSTVLRRMRSLGLEPRPKPRA</sequence>
<dbReference type="PROSITE" id="PS00688">
    <property type="entry name" value="SIGMA54_INTERACT_3"/>
    <property type="match status" value="1"/>
</dbReference>
<dbReference type="InterPro" id="IPR009057">
    <property type="entry name" value="Homeodomain-like_sf"/>
</dbReference>
<dbReference type="Gene3D" id="3.30.450.40">
    <property type="match status" value="1"/>
</dbReference>
<evidence type="ECO:0000313" key="8">
    <source>
        <dbReference type="Proteomes" id="UP000004848"/>
    </source>
</evidence>
<dbReference type="InterPro" id="IPR002078">
    <property type="entry name" value="Sigma_54_int"/>
</dbReference>
<keyword evidence="1" id="KW-0547">Nucleotide-binding</keyword>
<evidence type="ECO:0000256" key="4">
    <source>
        <dbReference type="ARBA" id="ARBA00023015"/>
    </source>
</evidence>
<organism evidence="7 8">
    <name type="scientific">Roseibium aggregatum (strain ATCC 25650 / DSM 13394 / JCM 20685 / NBRC 16684 / NCIMB 2208 / IAM 12614 / B1)</name>
    <name type="common">Stappia aggregata</name>
    <dbReference type="NCBI Taxonomy" id="384765"/>
    <lineage>
        <taxon>Bacteria</taxon>
        <taxon>Pseudomonadati</taxon>
        <taxon>Pseudomonadota</taxon>
        <taxon>Alphaproteobacteria</taxon>
        <taxon>Hyphomicrobiales</taxon>
        <taxon>Stappiaceae</taxon>
        <taxon>Roseibium</taxon>
    </lineage>
</organism>
<feature type="domain" description="Sigma-54 factor interaction" evidence="6">
    <location>
        <begin position="331"/>
        <end position="521"/>
    </location>
</feature>
<dbReference type="GO" id="GO:0000160">
    <property type="term" value="P:phosphorelay signal transduction system"/>
    <property type="evidence" value="ECO:0007669"/>
    <property type="project" value="UniProtKB-KW"/>
</dbReference>
<dbReference type="Pfam" id="PF14532">
    <property type="entry name" value="Sigma54_activ_2"/>
    <property type="match status" value="1"/>
</dbReference>
<evidence type="ECO:0000256" key="3">
    <source>
        <dbReference type="ARBA" id="ARBA00023012"/>
    </source>
</evidence>
<comment type="caution">
    <text evidence="7">The sequence shown here is derived from an EMBL/GenBank/DDBJ whole genome shotgun (WGS) entry which is preliminary data.</text>
</comment>
<evidence type="ECO:0000259" key="6">
    <source>
        <dbReference type="PROSITE" id="PS50045"/>
    </source>
</evidence>
<dbReference type="InterPro" id="IPR058031">
    <property type="entry name" value="AAA_lid_NorR"/>
</dbReference>
<dbReference type="AlphaFoldDB" id="A0NXD4"/>
<protein>
    <submittedName>
        <fullName evidence="7">Putative acetoin catabolism regulatory protein</fullName>
    </submittedName>
</protein>
<dbReference type="PANTHER" id="PTHR32071">
    <property type="entry name" value="TRANSCRIPTIONAL REGULATORY PROTEIN"/>
    <property type="match status" value="1"/>
</dbReference>
<dbReference type="InterPro" id="IPR002197">
    <property type="entry name" value="HTH_Fis"/>
</dbReference>
<keyword evidence="3" id="KW-0902">Two-component regulatory system</keyword>